<evidence type="ECO:0000313" key="2">
    <source>
        <dbReference type="Proteomes" id="UP000887566"/>
    </source>
</evidence>
<dbReference type="WBParaSite" id="PSAMB.scaffold4653size13952.g24848.t1">
    <property type="protein sequence ID" value="PSAMB.scaffold4653size13952.g24848.t1"/>
    <property type="gene ID" value="PSAMB.scaffold4653size13952.g24848"/>
</dbReference>
<dbReference type="Proteomes" id="UP000887566">
    <property type="component" value="Unplaced"/>
</dbReference>
<feature type="chain" id="PRO_5037218412" evidence="1">
    <location>
        <begin position="19"/>
        <end position="425"/>
    </location>
</feature>
<accession>A0A914WN58</accession>
<sequence>MIIKSCILGAVLCCIVHSRHRVPRQVASEPSQDSNHTGHSFVNATGLDTAMQQWLDVIYQAQGGIRYGAGGVAQGDNDSLVFTSGAGTTSLLNGSTDGSSASSNVTAIGVQSLAQGNSTGLEFNGTQWATADGLALSFGSGQSAAGISGVVQTIDKNITNPFGVSSLTGSSQSGGDQDTNSVVQSSQTLNFSSILAELTANALAQSVNDSSAAVEGAFEGVSGKSINFNANSSIQSNNGSTSQVDGSLSVANDTHIVSASVSGSGEGREHANVASNAAVGDNSGGIETNNNAGSVVDIGQTAVGTDSDLTRISNGTNQVSNTVSGGAFGFNRNVTGDGTFRQFDENNNTLTNANGNGQSDGSGNVNGNSSMMAMTNQGEAGGATVVVLSSGNSASENNSTAVISLHNTGQLESNGRQPNANDGSI</sequence>
<evidence type="ECO:0000313" key="3">
    <source>
        <dbReference type="WBParaSite" id="PSAMB.scaffold4653size13952.g24848.t1"/>
    </source>
</evidence>
<organism evidence="2 3">
    <name type="scientific">Plectus sambesii</name>
    <dbReference type="NCBI Taxonomy" id="2011161"/>
    <lineage>
        <taxon>Eukaryota</taxon>
        <taxon>Metazoa</taxon>
        <taxon>Ecdysozoa</taxon>
        <taxon>Nematoda</taxon>
        <taxon>Chromadorea</taxon>
        <taxon>Plectida</taxon>
        <taxon>Plectina</taxon>
        <taxon>Plectoidea</taxon>
        <taxon>Plectidae</taxon>
        <taxon>Plectus</taxon>
    </lineage>
</organism>
<feature type="signal peptide" evidence="1">
    <location>
        <begin position="1"/>
        <end position="18"/>
    </location>
</feature>
<proteinExistence type="predicted"/>
<keyword evidence="1" id="KW-0732">Signal</keyword>
<reference evidence="3" key="1">
    <citation type="submission" date="2022-11" db="UniProtKB">
        <authorList>
            <consortium name="WormBaseParasite"/>
        </authorList>
    </citation>
    <scope>IDENTIFICATION</scope>
</reference>
<keyword evidence="2" id="KW-1185">Reference proteome</keyword>
<dbReference type="AlphaFoldDB" id="A0A914WN58"/>
<protein>
    <submittedName>
        <fullName evidence="3">Uncharacterized protein</fullName>
    </submittedName>
</protein>
<evidence type="ECO:0000256" key="1">
    <source>
        <dbReference type="SAM" id="SignalP"/>
    </source>
</evidence>
<name>A0A914WN58_9BILA</name>